<keyword evidence="8" id="KW-1185">Reference proteome</keyword>
<evidence type="ECO:0000256" key="6">
    <source>
        <dbReference type="SAM" id="Phobius"/>
    </source>
</evidence>
<reference evidence="7 8" key="1">
    <citation type="journal article" date="2015" name="Genome Announc.">
        <title>Draft Genome Sequence of the Terrestrial Cyanobacterium Scytonema millei VB511283, Isolated from Eastern India.</title>
        <authorList>
            <person name="Sen D."/>
            <person name="Chandrababunaidu M.M."/>
            <person name="Singh D."/>
            <person name="Sanghi N."/>
            <person name="Ghorai A."/>
            <person name="Mishra G.P."/>
            <person name="Madduluri M."/>
            <person name="Adhikary S.P."/>
            <person name="Tripathy S."/>
        </authorList>
    </citation>
    <scope>NUCLEOTIDE SEQUENCE [LARGE SCALE GENOMIC DNA]</scope>
    <source>
        <strain evidence="7 8">VB511283</strain>
    </source>
</reference>
<organism evidence="7 8">
    <name type="scientific">Scytonema millei VB511283</name>
    <dbReference type="NCBI Taxonomy" id="1245923"/>
    <lineage>
        <taxon>Bacteria</taxon>
        <taxon>Bacillati</taxon>
        <taxon>Cyanobacteriota</taxon>
        <taxon>Cyanophyceae</taxon>
        <taxon>Nostocales</taxon>
        <taxon>Scytonemataceae</taxon>
        <taxon>Scytonema</taxon>
    </lineage>
</organism>
<accession>A0A9X5E7Z4</accession>
<dbReference type="EMBL" id="JTJC03000005">
    <property type="protein sequence ID" value="NHC36548.1"/>
    <property type="molecule type" value="Genomic_DNA"/>
</dbReference>
<proteinExistence type="inferred from homology"/>
<evidence type="ECO:0000256" key="2">
    <source>
        <dbReference type="ARBA" id="ARBA00005268"/>
    </source>
</evidence>
<evidence type="ECO:0000256" key="1">
    <source>
        <dbReference type="ARBA" id="ARBA00004141"/>
    </source>
</evidence>
<dbReference type="Proteomes" id="UP000031532">
    <property type="component" value="Unassembled WGS sequence"/>
</dbReference>
<comment type="subcellular location">
    <subcellularLocation>
        <location evidence="1">Membrane</location>
        <topology evidence="1">Multi-pass membrane protein</topology>
    </subcellularLocation>
</comment>
<evidence type="ECO:0000256" key="4">
    <source>
        <dbReference type="ARBA" id="ARBA00022989"/>
    </source>
</evidence>
<comment type="caution">
    <text evidence="7">The sequence shown here is derived from an EMBL/GenBank/DDBJ whole genome shotgun (WGS) entry which is preliminary data.</text>
</comment>
<keyword evidence="4 6" id="KW-1133">Transmembrane helix</keyword>
<gene>
    <name evidence="7" type="primary">fetB</name>
    <name evidence="7" type="ORF">QH73_0018195</name>
</gene>
<feature type="transmembrane region" description="Helical" evidence="6">
    <location>
        <begin position="12"/>
        <end position="28"/>
    </location>
</feature>
<evidence type="ECO:0000313" key="8">
    <source>
        <dbReference type="Proteomes" id="UP000031532"/>
    </source>
</evidence>
<dbReference type="Pfam" id="PF03649">
    <property type="entry name" value="UPF0014"/>
    <property type="match status" value="1"/>
</dbReference>
<feature type="transmembrane region" description="Helical" evidence="6">
    <location>
        <begin position="65"/>
        <end position="81"/>
    </location>
</feature>
<protein>
    <submittedName>
        <fullName evidence="7">Iron export ABC transporter permease subunit FetB</fullName>
    </submittedName>
</protein>
<evidence type="ECO:0000313" key="7">
    <source>
        <dbReference type="EMBL" id="NHC36548.1"/>
    </source>
</evidence>
<dbReference type="PANTHER" id="PTHR30028:SF0">
    <property type="entry name" value="PROTEIN ALUMINUM SENSITIVE 3"/>
    <property type="match status" value="1"/>
</dbReference>
<feature type="transmembrane region" description="Helical" evidence="6">
    <location>
        <begin position="222"/>
        <end position="241"/>
    </location>
</feature>
<comment type="similarity">
    <text evidence="2">Belongs to the UPF0014 family.</text>
</comment>
<evidence type="ECO:0000256" key="5">
    <source>
        <dbReference type="ARBA" id="ARBA00023136"/>
    </source>
</evidence>
<feature type="transmembrane region" description="Helical" evidence="6">
    <location>
        <begin position="35"/>
        <end position="59"/>
    </location>
</feature>
<feature type="transmembrane region" description="Helical" evidence="6">
    <location>
        <begin position="128"/>
        <end position="147"/>
    </location>
</feature>
<keyword evidence="5 6" id="KW-0472">Membrane</keyword>
<keyword evidence="3 6" id="KW-0812">Transmembrane</keyword>
<dbReference type="GO" id="GO:0005886">
    <property type="term" value="C:plasma membrane"/>
    <property type="evidence" value="ECO:0007669"/>
    <property type="project" value="TreeGrafter"/>
</dbReference>
<evidence type="ECO:0000256" key="3">
    <source>
        <dbReference type="ARBA" id="ARBA00022692"/>
    </source>
</evidence>
<dbReference type="AlphaFoldDB" id="A0A9X5E7Z4"/>
<dbReference type="OrthoDB" id="9791807at2"/>
<feature type="transmembrane region" description="Helical" evidence="6">
    <location>
        <begin position="93"/>
        <end position="116"/>
    </location>
</feature>
<name>A0A9X5E7Z4_9CYAN</name>
<sequence length="258" mass="27882">MDTLIRLDLVDFVLAVALMAIAIGLSAGQRLGLEWSLAIATVRTILQLFVVGAILDIIFRIDNPWAVLAVVLVMLTIAAVVSRNRIGKKIPQLLPLVWVSIFVSTAFTLSYVNLLIVQPQKWYEPQYIIPLAGIILGNAINGAAIAGERLVSTINASQLEIETHLSLGATPQQAVAQYRKDAIRAGLIPILNQMMVIGIVTLPGIITGQILSGVNPLDAASYQILVMFMLAFTNLATAILVTQGLCRQFFNSAAQLVR</sequence>
<dbReference type="InterPro" id="IPR005226">
    <property type="entry name" value="UPF0014_fam"/>
</dbReference>
<dbReference type="PANTHER" id="PTHR30028">
    <property type="entry name" value="UPF0014 INNER MEMBRANE PROTEIN YBBM-RELATED"/>
    <property type="match status" value="1"/>
</dbReference>
<dbReference type="RefSeq" id="WP_039716014.1">
    <property type="nucleotide sequence ID" value="NZ_JTJC03000005.1"/>
</dbReference>
<feature type="transmembrane region" description="Helical" evidence="6">
    <location>
        <begin position="187"/>
        <end position="210"/>
    </location>
</feature>